<name>A0ACC1LCE5_9FUNG</name>
<sequence>MRRLDYAFATAVALGAVCAPYTKVEETFFMQAVHDVLRWGRVNGDFDHLEFPGVVPRSFVGPLAVAALAFVPARVAGGTEGVWLQVLVRVLLGALVAWANGQLRAEIERVFGRRAAWWYGVLCVCQFHYTFWTSRLLGNTLALVPMLLAQKYWLRSMWSDCAQPRQRSYRAMAAILAATCTVLRFDVAVFAAAMLASAAPSATWRAVGTAAAALGAAGALTLAVDSHYWQTSWMWPELRVFWFNVVQGRSAEWGVSPPHHYFTHSLPRLLLGALPLACVGVLVDARAARLAAAYAAAIVVFSVNAHKEWRFIMPAVPVLNACAAVGAARLRQSRRAGRLAAHAVVVLSGLSFLVAAAMTYVSSLNYPGGDALALLHTLETNPGARVHIDTYAAMTGASRFGQLRPDWAYSRAEGLGADQYANFTHLLTSQPERHSQRGFEVIAVQPGYTGMHIIPLSQIAAAVKAGQLPLTIRQEPLVWIMRRTEDSSRVEAASGV</sequence>
<gene>
    <name evidence="1" type="ORF">H4R21_001312</name>
</gene>
<comment type="caution">
    <text evidence="1">The sequence shown here is derived from an EMBL/GenBank/DDBJ whole genome shotgun (WGS) entry which is preliminary data.</text>
</comment>
<keyword evidence="2" id="KW-1185">Reference proteome</keyword>
<dbReference type="Proteomes" id="UP001140087">
    <property type="component" value="Unassembled WGS sequence"/>
</dbReference>
<reference evidence="1" key="1">
    <citation type="submission" date="2022-07" db="EMBL/GenBank/DDBJ databases">
        <title>Phylogenomic reconstructions and comparative analyses of Kickxellomycotina fungi.</title>
        <authorList>
            <person name="Reynolds N.K."/>
            <person name="Stajich J.E."/>
            <person name="Barry K."/>
            <person name="Grigoriev I.V."/>
            <person name="Crous P."/>
            <person name="Smith M.E."/>
        </authorList>
    </citation>
    <scope>NUCLEOTIDE SEQUENCE</scope>
    <source>
        <strain evidence="1">BCRC 34780</strain>
    </source>
</reference>
<organism evidence="1 2">
    <name type="scientific">Coemansia helicoidea</name>
    <dbReference type="NCBI Taxonomy" id="1286919"/>
    <lineage>
        <taxon>Eukaryota</taxon>
        <taxon>Fungi</taxon>
        <taxon>Fungi incertae sedis</taxon>
        <taxon>Zoopagomycota</taxon>
        <taxon>Kickxellomycotina</taxon>
        <taxon>Kickxellomycetes</taxon>
        <taxon>Kickxellales</taxon>
        <taxon>Kickxellaceae</taxon>
        <taxon>Coemansia</taxon>
    </lineage>
</organism>
<evidence type="ECO:0000313" key="1">
    <source>
        <dbReference type="EMBL" id="KAJ2805301.1"/>
    </source>
</evidence>
<dbReference type="EMBL" id="JANBUN010000258">
    <property type="protein sequence ID" value="KAJ2805301.1"/>
    <property type="molecule type" value="Genomic_DNA"/>
</dbReference>
<accession>A0ACC1LCE5</accession>
<protein>
    <submittedName>
        <fullName evidence="1">Uncharacterized protein</fullName>
    </submittedName>
</protein>
<proteinExistence type="predicted"/>
<evidence type="ECO:0000313" key="2">
    <source>
        <dbReference type="Proteomes" id="UP001140087"/>
    </source>
</evidence>